<dbReference type="KEGG" id="dhy:DESAM_22608"/>
<gene>
    <name evidence="1" type="ORF">DESAM_22608</name>
</gene>
<dbReference type="EMBL" id="FO203522">
    <property type="protein sequence ID" value="CCO24875.1"/>
    <property type="molecule type" value="Genomic_DNA"/>
</dbReference>
<organism evidence="1 2">
    <name type="scientific">Maridesulfovibrio hydrothermalis AM13 = DSM 14728</name>
    <dbReference type="NCBI Taxonomy" id="1121451"/>
    <lineage>
        <taxon>Bacteria</taxon>
        <taxon>Pseudomonadati</taxon>
        <taxon>Thermodesulfobacteriota</taxon>
        <taxon>Desulfovibrionia</taxon>
        <taxon>Desulfovibrionales</taxon>
        <taxon>Desulfovibrionaceae</taxon>
        <taxon>Maridesulfovibrio</taxon>
    </lineage>
</organism>
<dbReference type="HOGENOM" id="CLU_3215352_0_0_7"/>
<protein>
    <submittedName>
        <fullName evidence="1">Uncharacterized protein</fullName>
    </submittedName>
</protein>
<evidence type="ECO:0000313" key="1">
    <source>
        <dbReference type="EMBL" id="CCO24875.1"/>
    </source>
</evidence>
<proteinExistence type="predicted"/>
<reference evidence="1 2" key="1">
    <citation type="submission" date="2012-10" db="EMBL/GenBank/DDBJ databases">
        <authorList>
            <person name="Genoscope - CEA"/>
        </authorList>
    </citation>
    <scope>NUCLEOTIDE SEQUENCE [LARGE SCALE GENOMIC DNA]</scope>
    <source>
        <strain evidence="2">AM13 / DSM 14728</strain>
    </source>
</reference>
<sequence>MICHVYDYESSTDSLMGGVVKSKPAELPEFNVIFCCSEEPFLLR</sequence>
<dbReference type="AlphaFoldDB" id="L0RF89"/>
<keyword evidence="2" id="KW-1185">Reference proteome</keyword>
<name>L0RF89_9BACT</name>
<evidence type="ECO:0000313" key="2">
    <source>
        <dbReference type="Proteomes" id="UP000010808"/>
    </source>
</evidence>
<accession>L0RF89</accession>
<dbReference type="Proteomes" id="UP000010808">
    <property type="component" value="Chromosome"/>
</dbReference>
<dbReference type="PATRIC" id="fig|1121451.3.peg.2818"/>